<accession>A0ABS9ZH60</accession>
<evidence type="ECO:0000313" key="1">
    <source>
        <dbReference type="EMBL" id="MCI8209936.1"/>
    </source>
</evidence>
<evidence type="ECO:0000313" key="2">
    <source>
        <dbReference type="Proteomes" id="UP001320513"/>
    </source>
</evidence>
<name>A0ABS9ZH60_9PSED</name>
<gene>
    <name evidence="1" type="ORF">AUC61_10365</name>
</gene>
<protein>
    <submittedName>
        <fullName evidence="1">Uncharacterized protein</fullName>
    </submittedName>
</protein>
<comment type="caution">
    <text evidence="1">The sequence shown here is derived from an EMBL/GenBank/DDBJ whole genome shotgun (WGS) entry which is preliminary data.</text>
</comment>
<proteinExistence type="predicted"/>
<keyword evidence="2" id="KW-1185">Reference proteome</keyword>
<organism evidence="1 2">
    <name type="scientific">Pseudomonas maioricensis</name>
    <dbReference type="NCBI Taxonomy" id="1766623"/>
    <lineage>
        <taxon>Bacteria</taxon>
        <taxon>Pseudomonadati</taxon>
        <taxon>Pseudomonadota</taxon>
        <taxon>Gammaproteobacteria</taxon>
        <taxon>Pseudomonadales</taxon>
        <taxon>Pseudomonadaceae</taxon>
        <taxon>Pseudomonas</taxon>
    </lineage>
</organism>
<sequence length="60" mass="6708">MTRPHGTDWTIEILCKLASLQFLRRLLLMACVVLDQPVAPLVPDSAIMLAFYVAEINPLV</sequence>
<dbReference type="EMBL" id="LOHG01000005">
    <property type="protein sequence ID" value="MCI8209936.1"/>
    <property type="molecule type" value="Genomic_DNA"/>
</dbReference>
<dbReference type="Proteomes" id="UP001320513">
    <property type="component" value="Unassembled WGS sequence"/>
</dbReference>
<reference evidence="1 2" key="1">
    <citation type="submission" date="2015-12" db="EMBL/GenBank/DDBJ databases">
        <title>Phylogenomics in the description of a new species in the Pseudomonas syringae group.</title>
        <authorList>
            <person name="Busquets A."/>
            <person name="Gomila M."/>
            <person name="Beiki F."/>
            <person name="Rahimian H."/>
            <person name="Mulet M."/>
            <person name="Sanchez D."/>
            <person name="Garcia-Valdes E."/>
            <person name="Lalucat J."/>
        </authorList>
    </citation>
    <scope>NUCLEOTIDE SEQUENCE [LARGE SCALE GENOMIC DNA]</scope>
    <source>
        <strain evidence="1 2">S25</strain>
    </source>
</reference>